<evidence type="ECO:0000313" key="4">
    <source>
        <dbReference type="EMBL" id="TYT23590.1"/>
    </source>
</evidence>
<dbReference type="AlphaFoldDB" id="A0A5D4XLP3"/>
<name>A0A5D4XLP3_9GAMM</name>
<dbReference type="InterPro" id="IPR011330">
    <property type="entry name" value="Glyco_hydro/deAcase_b/a-brl"/>
</dbReference>
<dbReference type="InterPro" id="IPR051398">
    <property type="entry name" value="Polysacch_Deacetylase"/>
</dbReference>
<dbReference type="GO" id="GO:0016810">
    <property type="term" value="F:hydrolase activity, acting on carbon-nitrogen (but not peptide) bonds"/>
    <property type="evidence" value="ECO:0007669"/>
    <property type="project" value="InterPro"/>
</dbReference>
<organism evidence="4 5">
    <name type="scientific">Luteimonas viscosa</name>
    <dbReference type="NCBI Taxonomy" id="1132694"/>
    <lineage>
        <taxon>Bacteria</taxon>
        <taxon>Pseudomonadati</taxon>
        <taxon>Pseudomonadota</taxon>
        <taxon>Gammaproteobacteria</taxon>
        <taxon>Lysobacterales</taxon>
        <taxon>Lysobacteraceae</taxon>
        <taxon>Luteimonas</taxon>
    </lineage>
</organism>
<protein>
    <submittedName>
        <fullName evidence="4">Polysaccharide deacetylase family protein</fullName>
    </submittedName>
</protein>
<reference evidence="4 5" key="1">
    <citation type="submission" date="2019-08" db="EMBL/GenBank/DDBJ databases">
        <title>Luteimonas viscosus sp. nov., isolated from soil of a sunflower field.</title>
        <authorList>
            <person name="Jianli Z."/>
            <person name="Ying Z."/>
        </authorList>
    </citation>
    <scope>NUCLEOTIDE SEQUENCE [LARGE SCALE GENOMIC DNA]</scope>
    <source>
        <strain evidence="4 5">XBU10</strain>
    </source>
</reference>
<keyword evidence="2" id="KW-0732">Signal</keyword>
<dbReference type="CDD" id="cd10918">
    <property type="entry name" value="CE4_NodB_like_5s_6s"/>
    <property type="match status" value="1"/>
</dbReference>
<dbReference type="PROSITE" id="PS51677">
    <property type="entry name" value="NODB"/>
    <property type="match status" value="1"/>
</dbReference>
<dbReference type="InterPro" id="IPR002509">
    <property type="entry name" value="NODB_dom"/>
</dbReference>
<dbReference type="GO" id="GO:0005975">
    <property type="term" value="P:carbohydrate metabolic process"/>
    <property type="evidence" value="ECO:0007669"/>
    <property type="project" value="InterPro"/>
</dbReference>
<dbReference type="RefSeq" id="WP_149104286.1">
    <property type="nucleotide sequence ID" value="NZ_VTFT01000002.1"/>
</dbReference>
<dbReference type="Proteomes" id="UP000324973">
    <property type="component" value="Unassembled WGS sequence"/>
</dbReference>
<dbReference type="SUPFAM" id="SSF88713">
    <property type="entry name" value="Glycoside hydrolase/deacetylase"/>
    <property type="match status" value="1"/>
</dbReference>
<dbReference type="EMBL" id="VTFT01000002">
    <property type="protein sequence ID" value="TYT23590.1"/>
    <property type="molecule type" value="Genomic_DNA"/>
</dbReference>
<dbReference type="PANTHER" id="PTHR34216:SF3">
    <property type="entry name" value="POLY-BETA-1,6-N-ACETYL-D-GLUCOSAMINE N-DEACETYLASE"/>
    <property type="match status" value="1"/>
</dbReference>
<accession>A0A5D4XLP3</accession>
<keyword evidence="5" id="KW-1185">Reference proteome</keyword>
<feature type="domain" description="NodB homology" evidence="3">
    <location>
        <begin position="63"/>
        <end position="259"/>
    </location>
</feature>
<evidence type="ECO:0000256" key="2">
    <source>
        <dbReference type="ARBA" id="ARBA00022729"/>
    </source>
</evidence>
<comment type="caution">
    <text evidence="4">The sequence shown here is derived from an EMBL/GenBank/DDBJ whole genome shotgun (WGS) entry which is preliminary data.</text>
</comment>
<dbReference type="Pfam" id="PF01522">
    <property type="entry name" value="Polysacc_deac_1"/>
    <property type="match status" value="1"/>
</dbReference>
<proteinExistence type="predicted"/>
<gene>
    <name evidence="4" type="ORF">FZO89_15185</name>
</gene>
<dbReference type="GO" id="GO:0005576">
    <property type="term" value="C:extracellular region"/>
    <property type="evidence" value="ECO:0007669"/>
    <property type="project" value="UniProtKB-SubCell"/>
</dbReference>
<sequence length="259" mass="27659">MKIASLMYHDVVAPGADDESGFPGPSAASYKLHWREYEAQLARLAATGLRFPRVDAPDAFAPGGCLLTFDDGGASTLPAARSLDAHGMVGHFLITGARIGTPGFVTESDLRALAAAGHVVGSHSHTHPADISRLPAAAIRTEWRDSVERLADALGAPVDVASIPGGFYSHEVAAAAIACGIRYLFTSEPTTNVVVRGQALLIGRYALQRGMDAETVVAFARGTGTARQRQWLLWNVKKPAKRWAGPAYRWLRRRSFGGT</sequence>
<dbReference type="OrthoDB" id="9814639at2"/>
<evidence type="ECO:0000259" key="3">
    <source>
        <dbReference type="PROSITE" id="PS51677"/>
    </source>
</evidence>
<dbReference type="PANTHER" id="PTHR34216">
    <property type="match status" value="1"/>
</dbReference>
<evidence type="ECO:0000256" key="1">
    <source>
        <dbReference type="ARBA" id="ARBA00004613"/>
    </source>
</evidence>
<comment type="subcellular location">
    <subcellularLocation>
        <location evidence="1">Secreted</location>
    </subcellularLocation>
</comment>
<evidence type="ECO:0000313" key="5">
    <source>
        <dbReference type="Proteomes" id="UP000324973"/>
    </source>
</evidence>
<dbReference type="Gene3D" id="3.20.20.370">
    <property type="entry name" value="Glycoside hydrolase/deacetylase"/>
    <property type="match status" value="1"/>
</dbReference>